<name>F2UUJ5_ACTVI</name>
<feature type="transmembrane region" description="Helical" evidence="1">
    <location>
        <begin position="147"/>
        <end position="167"/>
    </location>
</feature>
<proteinExistence type="predicted"/>
<accession>F2UUJ5</accession>
<sequence>MTDEGPEERIDAGFVDRISESDSKDGVIDRSLISAPAWLMGGVTLFSVFVQSIIVSGGDIATAIRVIAIADRAKMLALAVCTVAVAVLPIALAYYWILSQSRIKDRRSRVIVGLLLNFIILLCLPTVLVVVSVILQGIAFYYKKNSAVKLMLSGFFAFFLAVSWILLPGLGWQTQVTYLDSGTPVVGPIVGETESGVAILDYGGRFKVIGEKRIKSSRGNEVKVPLVEYDTTSAPKVTLVAKNKLNGGEFCNGGDFRQDSFKPLYAILLRKSISSDISCVSLIDRWNAERSDGNEGHEFYLGN</sequence>
<dbReference type="Proteomes" id="UP000004668">
    <property type="component" value="Unassembled WGS sequence"/>
</dbReference>
<evidence type="ECO:0000256" key="1">
    <source>
        <dbReference type="SAM" id="Phobius"/>
    </source>
</evidence>
<feature type="transmembrane region" description="Helical" evidence="1">
    <location>
        <begin position="76"/>
        <end position="98"/>
    </location>
</feature>
<gene>
    <name evidence="2" type="ORF">HMPREF0059_00092</name>
</gene>
<evidence type="ECO:0000313" key="3">
    <source>
        <dbReference type="Proteomes" id="UP000004668"/>
    </source>
</evidence>
<evidence type="ECO:0000313" key="2">
    <source>
        <dbReference type="EMBL" id="EGE38748.1"/>
    </source>
</evidence>
<reference evidence="2 3" key="2">
    <citation type="submission" date="2011-10" db="EMBL/GenBank/DDBJ databases">
        <title>The Genome Sequence of Actinomyces viscosus C505.</title>
        <authorList>
            <consortium name="The Broad Institute Genome Sequencing Platform"/>
            <consortium name="The Broad Institute Genome Sequencing Center for Infectious Disease"/>
            <person name="Earl A."/>
            <person name="Ward D."/>
            <person name="Feldgarden M."/>
            <person name="Gevers D."/>
            <person name="Sibley C.D."/>
            <person name="Field T.R."/>
            <person name="Grinwis M."/>
            <person name="Eshaghurshan C.S."/>
            <person name="Surette M.G."/>
            <person name="Young S.K."/>
            <person name="Zeng Q."/>
            <person name="Gargeya S."/>
            <person name="Fitzgerald M."/>
            <person name="Haas B."/>
            <person name="Abouelleil A."/>
            <person name="Alvarado L."/>
            <person name="Arachchi H.M."/>
            <person name="Berlin A."/>
            <person name="Brown A."/>
            <person name="Chapman S.B."/>
            <person name="Chen Z."/>
            <person name="Dunbar C."/>
            <person name="Freedman E."/>
            <person name="Gearin G."/>
            <person name="Goldberg J."/>
            <person name="Griggs A."/>
            <person name="Gujja S."/>
            <person name="Heiman D."/>
            <person name="Howarth C."/>
            <person name="Larson L."/>
            <person name="Lui A."/>
            <person name="MacDonald P.J.P."/>
            <person name="Montmayeur A."/>
            <person name="Murphy C."/>
            <person name="Neiman D."/>
            <person name="Pearson M."/>
            <person name="Priest M."/>
            <person name="Roberts A."/>
            <person name="Saif S."/>
            <person name="Shea T."/>
            <person name="Shenoy N."/>
            <person name="Sisk P."/>
            <person name="Stolte C."/>
            <person name="Sykes S."/>
            <person name="Wortman J."/>
            <person name="Nusbaum C."/>
            <person name="Birren B."/>
        </authorList>
    </citation>
    <scope>NUCLEOTIDE SEQUENCE [LARGE SCALE GENOMIC DNA]</scope>
    <source>
        <strain evidence="2 3">C505</strain>
    </source>
</reference>
<dbReference type="HOGENOM" id="CLU_917122_0_0_11"/>
<keyword evidence="1" id="KW-0472">Membrane</keyword>
<dbReference type="EMBL" id="ACRE02000013">
    <property type="protein sequence ID" value="EGE38748.1"/>
    <property type="molecule type" value="Genomic_DNA"/>
</dbReference>
<feature type="transmembrane region" description="Helical" evidence="1">
    <location>
        <begin position="110"/>
        <end position="135"/>
    </location>
</feature>
<reference evidence="3" key="1">
    <citation type="submission" date="2010-02" db="EMBL/GenBank/DDBJ databases">
        <title>The Genome Sequence of Prevotella oris strain C735.</title>
        <authorList>
            <consortium name="The Broad Institute Genome Sequencing Platform"/>
            <person name="Ward D."/>
            <person name="Feldgarden M."/>
            <person name="Earl A."/>
            <person name="Young S.K."/>
            <person name="Zeng Q."/>
            <person name="Koehrsen M."/>
            <person name="Alvarado L."/>
            <person name="Berlin A."/>
            <person name="Bochicchio J."/>
            <person name="Borenstein D."/>
            <person name="Chapman S.B."/>
            <person name="Chen Z."/>
            <person name="Engels R."/>
            <person name="Freedman E."/>
            <person name="Gellesch M."/>
            <person name="Goldberg J."/>
            <person name="Griggs A."/>
            <person name="Gujja S."/>
            <person name="Heilman E."/>
            <person name="Heiman D."/>
            <person name="Hepburn T."/>
            <person name="Howarth C."/>
            <person name="Jen D."/>
            <person name="Larson L."/>
            <person name="Mehta T."/>
            <person name="Park D."/>
            <person name="Pearson M."/>
            <person name="Roberts A."/>
            <person name="Saif S."/>
            <person name="Shea T."/>
            <person name="Shenoy N."/>
            <person name="Sisk P."/>
            <person name="Stolte C."/>
            <person name="Sykes S."/>
            <person name="Thomson T."/>
            <person name="Walk T."/>
            <person name="White J."/>
            <person name="Yandava C."/>
            <person name="Sibley C.D."/>
            <person name="Field T.R."/>
            <person name="Grinwis M."/>
            <person name="Eshaghurshan C.S."/>
            <person name="Surette M.G."/>
            <person name="Haas B."/>
            <person name="Nusbaum C."/>
            <person name="Birren B."/>
        </authorList>
    </citation>
    <scope>NUCLEOTIDE SEQUENCE [LARGE SCALE GENOMIC DNA]</scope>
    <source>
        <strain evidence="3">C505</strain>
    </source>
</reference>
<keyword evidence="1" id="KW-0812">Transmembrane</keyword>
<comment type="caution">
    <text evidence="2">The sequence shown here is derived from an EMBL/GenBank/DDBJ whole genome shotgun (WGS) entry which is preliminary data.</text>
</comment>
<dbReference type="AlphaFoldDB" id="F2UUJ5"/>
<feature type="transmembrane region" description="Helical" evidence="1">
    <location>
        <begin position="37"/>
        <end position="64"/>
    </location>
</feature>
<organism evidence="2 3">
    <name type="scientific">Actinomyces viscosus C505</name>
    <dbReference type="NCBI Taxonomy" id="562973"/>
    <lineage>
        <taxon>Bacteria</taxon>
        <taxon>Bacillati</taxon>
        <taxon>Actinomycetota</taxon>
        <taxon>Actinomycetes</taxon>
        <taxon>Actinomycetales</taxon>
        <taxon>Actinomycetaceae</taxon>
        <taxon>Actinomyces</taxon>
    </lineage>
</organism>
<protein>
    <submittedName>
        <fullName evidence="2">Uncharacterized protein</fullName>
    </submittedName>
</protein>
<keyword evidence="1" id="KW-1133">Transmembrane helix</keyword>
<dbReference type="RefSeq" id="WP_003786316.1">
    <property type="nucleotide sequence ID" value="NZ_KI391968.1"/>
</dbReference>